<dbReference type="SUPFAM" id="SSF50978">
    <property type="entry name" value="WD40 repeat-like"/>
    <property type="match status" value="1"/>
</dbReference>
<evidence type="ECO:0000256" key="6">
    <source>
        <dbReference type="ARBA" id="ARBA00025767"/>
    </source>
</evidence>
<comment type="subcellular location">
    <subcellularLocation>
        <location evidence="1">Nucleus</location>
        <location evidence="1">Nucleolus</location>
    </subcellularLocation>
</comment>
<proteinExistence type="inferred from homology"/>
<dbReference type="GO" id="GO:0032040">
    <property type="term" value="C:small-subunit processome"/>
    <property type="evidence" value="ECO:0007669"/>
    <property type="project" value="TreeGrafter"/>
</dbReference>
<keyword evidence="3" id="KW-0853">WD repeat</keyword>
<dbReference type="GO" id="GO:0034388">
    <property type="term" value="C:Pwp2p-containing subcomplex of 90S preribosome"/>
    <property type="evidence" value="ECO:0007669"/>
    <property type="project" value="TreeGrafter"/>
</dbReference>
<dbReference type="OrthoDB" id="1935146at2759"/>
<dbReference type="InterPro" id="IPR015943">
    <property type="entry name" value="WD40/YVTN_repeat-like_dom_sf"/>
</dbReference>
<protein>
    <submittedName>
        <fullName evidence="8">U3 small nucleolar RNA-associated protein 18</fullName>
    </submittedName>
</protein>
<keyword evidence="4" id="KW-0677">Repeat</keyword>
<dbReference type="SMART" id="SM00320">
    <property type="entry name" value="WD40"/>
    <property type="match status" value="5"/>
</dbReference>
<dbReference type="InterPro" id="IPR001680">
    <property type="entry name" value="WD40_rpt"/>
</dbReference>
<feature type="compositionally biased region" description="Acidic residues" evidence="7">
    <location>
        <begin position="78"/>
        <end position="100"/>
    </location>
</feature>
<gene>
    <name evidence="8" type="primary">WDR50</name>
    <name evidence="8" type="ORF">CU098_005940</name>
</gene>
<feature type="compositionally biased region" description="Acidic residues" evidence="7">
    <location>
        <begin position="36"/>
        <end position="56"/>
    </location>
</feature>
<keyword evidence="9" id="KW-1185">Reference proteome</keyword>
<evidence type="ECO:0000256" key="1">
    <source>
        <dbReference type="ARBA" id="ARBA00004604"/>
    </source>
</evidence>
<name>A0A367JX01_RHIST</name>
<accession>A0A367JX01</accession>
<feature type="region of interest" description="Disordered" evidence="7">
    <location>
        <begin position="33"/>
        <end position="110"/>
    </location>
</feature>
<feature type="compositionally biased region" description="Acidic residues" evidence="7">
    <location>
        <begin position="178"/>
        <end position="192"/>
    </location>
</feature>
<dbReference type="Pfam" id="PF00400">
    <property type="entry name" value="WD40"/>
    <property type="match status" value="1"/>
</dbReference>
<comment type="caution">
    <text evidence="8">The sequence shown here is derived from an EMBL/GenBank/DDBJ whole genome shotgun (WGS) entry which is preliminary data.</text>
</comment>
<evidence type="ECO:0000313" key="9">
    <source>
        <dbReference type="Proteomes" id="UP000253551"/>
    </source>
</evidence>
<evidence type="ECO:0000256" key="7">
    <source>
        <dbReference type="SAM" id="MobiDB-lite"/>
    </source>
</evidence>
<dbReference type="PANTHER" id="PTHR18359:SF0">
    <property type="entry name" value="U3 SMALL NUCLEOLAR RNA-ASSOCIATED PROTEIN 18 HOMOLOG"/>
    <property type="match status" value="1"/>
</dbReference>
<dbReference type="AlphaFoldDB" id="A0A367JX01"/>
<evidence type="ECO:0000256" key="3">
    <source>
        <dbReference type="ARBA" id="ARBA00022574"/>
    </source>
</evidence>
<feature type="region of interest" description="Disordered" evidence="7">
    <location>
        <begin position="159"/>
        <end position="193"/>
    </location>
</feature>
<organism evidence="8 9">
    <name type="scientific">Rhizopus stolonifer</name>
    <name type="common">Rhizopus nigricans</name>
    <dbReference type="NCBI Taxonomy" id="4846"/>
    <lineage>
        <taxon>Eukaryota</taxon>
        <taxon>Fungi</taxon>
        <taxon>Fungi incertae sedis</taxon>
        <taxon>Mucoromycota</taxon>
        <taxon>Mucoromycotina</taxon>
        <taxon>Mucoromycetes</taxon>
        <taxon>Mucorales</taxon>
        <taxon>Mucorineae</taxon>
        <taxon>Rhizopodaceae</taxon>
        <taxon>Rhizopus</taxon>
    </lineage>
</organism>
<dbReference type="EMBL" id="PJQM01002556">
    <property type="protein sequence ID" value="RCH94460.1"/>
    <property type="molecule type" value="Genomic_DNA"/>
</dbReference>
<dbReference type="STRING" id="4846.A0A367JX01"/>
<evidence type="ECO:0000256" key="5">
    <source>
        <dbReference type="ARBA" id="ARBA00023242"/>
    </source>
</evidence>
<dbReference type="InterPro" id="IPR045161">
    <property type="entry name" value="Utp18"/>
</dbReference>
<reference evidence="8 9" key="1">
    <citation type="journal article" date="2018" name="G3 (Bethesda)">
        <title>Phylogenetic and Phylogenomic Definition of Rhizopus Species.</title>
        <authorList>
            <person name="Gryganskyi A.P."/>
            <person name="Golan J."/>
            <person name="Dolatabadi S."/>
            <person name="Mondo S."/>
            <person name="Robb S."/>
            <person name="Idnurm A."/>
            <person name="Muszewska A."/>
            <person name="Steczkiewicz K."/>
            <person name="Masonjones S."/>
            <person name="Liao H.L."/>
            <person name="Gajdeczka M.T."/>
            <person name="Anike F."/>
            <person name="Vuek A."/>
            <person name="Anishchenko I.M."/>
            <person name="Voigt K."/>
            <person name="de Hoog G.S."/>
            <person name="Smith M.E."/>
            <person name="Heitman J."/>
            <person name="Vilgalys R."/>
            <person name="Stajich J.E."/>
        </authorList>
    </citation>
    <scope>NUCLEOTIDE SEQUENCE [LARGE SCALE GENOMIC DNA]</scope>
    <source>
        <strain evidence="8 9">LSU 92-RS-03</strain>
    </source>
</reference>
<dbReference type="GO" id="GO:0006364">
    <property type="term" value="P:rRNA processing"/>
    <property type="evidence" value="ECO:0007669"/>
    <property type="project" value="UniProtKB-KW"/>
</dbReference>
<keyword evidence="2" id="KW-0698">rRNA processing</keyword>
<sequence>MVHVNKKIKIDESETKLENLLFGENTEDLWTYTGNELEEEEEDLEEDLEDNTDAPDEQLFFFDSGPVPTVEDSSNNNNDDDEERNSSDDNESSSDEEEGEDKIKVNAAWEDEDDKKLQISLKSANRTRKLRVDVDEDMVNGTEYTRRLRKQFNRLHPKPDWARLPSEIVDGKRKANDSSDEEEEEGEEDNLEEEARIDLLKSTMGILDNRKDKKNIAPTRLDIMRLKDANRAAESKALITCVAFHPNAQVMLVGGLDKVLRLFQIDGKINPKIQSVKFKDMSITHAAFHPSGDQIVVSGRRKFFYIYDIQSGVIDRCPGIWGREEKSLEKFSLSPCGRYIAFLGSSGVVILVSYVTKKWYGNLKMNKMVVSVDWSLDGNFLFGLNSEGEVYQFDVQNKECVKRWVDDGCIGPTVLRVSPDEKYFAVGSSTGIVNIYDRSILNPEEIKPKPFRIIQSLTTRIGTIQFTHDSQLMAISSPSKKDQLKIIHVASGTTYANWPTEKTPLHNVGKTAFSPNSDYLAMSNKKGKVILYTLKHYALK</sequence>
<dbReference type="Gene3D" id="2.130.10.10">
    <property type="entry name" value="YVTN repeat-like/Quinoprotein amine dehydrogenase"/>
    <property type="match status" value="1"/>
</dbReference>
<evidence type="ECO:0000256" key="4">
    <source>
        <dbReference type="ARBA" id="ARBA00022737"/>
    </source>
</evidence>
<evidence type="ECO:0000313" key="8">
    <source>
        <dbReference type="EMBL" id="RCH94460.1"/>
    </source>
</evidence>
<comment type="similarity">
    <text evidence="6">Belongs to the WD repeat UTP18 family.</text>
</comment>
<dbReference type="InterPro" id="IPR036322">
    <property type="entry name" value="WD40_repeat_dom_sf"/>
</dbReference>
<dbReference type="PANTHER" id="PTHR18359">
    <property type="entry name" value="WD-REPEAT PROTEIN-RELATED"/>
    <property type="match status" value="1"/>
</dbReference>
<dbReference type="Proteomes" id="UP000253551">
    <property type="component" value="Unassembled WGS sequence"/>
</dbReference>
<evidence type="ECO:0000256" key="2">
    <source>
        <dbReference type="ARBA" id="ARBA00022552"/>
    </source>
</evidence>
<keyword evidence="5" id="KW-0539">Nucleus</keyword>